<dbReference type="PROSITE" id="PS50404">
    <property type="entry name" value="GST_NTER"/>
    <property type="match status" value="1"/>
</dbReference>
<name>A0ABN5B7I3_9SPHN</name>
<evidence type="ECO:0000259" key="1">
    <source>
        <dbReference type="PROSITE" id="PS50404"/>
    </source>
</evidence>
<dbReference type="Gene3D" id="1.20.1050.10">
    <property type="match status" value="1"/>
</dbReference>
<protein>
    <submittedName>
        <fullName evidence="2">Glutathione S-transferase</fullName>
    </submittedName>
</protein>
<dbReference type="InterPro" id="IPR036249">
    <property type="entry name" value="Thioredoxin-like_sf"/>
</dbReference>
<reference evidence="2 3" key="1">
    <citation type="submission" date="2017-03" db="EMBL/GenBank/DDBJ databases">
        <title>Complete genome sequence of Blastomonas fulva degrading microcsystin LR.</title>
        <authorList>
            <person name="Lee H.-g."/>
            <person name="Jin L."/>
            <person name="oh H.-M."/>
        </authorList>
    </citation>
    <scope>NUCLEOTIDE SEQUENCE [LARGE SCALE GENOMIC DNA]</scope>
    <source>
        <strain evidence="2 3">T2</strain>
    </source>
</reference>
<organism evidence="2 3">
    <name type="scientific">Blastomonas fulva</name>
    <dbReference type="NCBI Taxonomy" id="1550728"/>
    <lineage>
        <taxon>Bacteria</taxon>
        <taxon>Pseudomonadati</taxon>
        <taxon>Pseudomonadota</taxon>
        <taxon>Alphaproteobacteria</taxon>
        <taxon>Sphingomonadales</taxon>
        <taxon>Sphingomonadaceae</taxon>
        <taxon>Blastomonas</taxon>
    </lineage>
</organism>
<evidence type="ECO:0000313" key="2">
    <source>
        <dbReference type="EMBL" id="ASR51589.1"/>
    </source>
</evidence>
<dbReference type="SUPFAM" id="SSF47616">
    <property type="entry name" value="GST C-terminal domain-like"/>
    <property type="match status" value="1"/>
</dbReference>
<sequence length="229" mass="24936">MAYTLFTANRNYSSWSLRPWLLMRGLGIAFEDRLVPFAGPDNSAKFRSFAPNGKVPCLHDGDIVVWDSLAIVEYLAERHPGVWPADTAARAWARSAAAEMHSGFSPLRNICPMSVGVRADLIAIPPALQADIERIGELFAQGLDRFGGPWLAGAEFSAVDAFFAPVAFRVRSFGLDIGDKGRAWVGRILSHPAMVDWEAAALAETWRDPAHEDEIAAVAAVTADYRAAP</sequence>
<dbReference type="PANTHER" id="PTHR42673">
    <property type="entry name" value="MALEYLACETOACETATE ISOMERASE"/>
    <property type="match status" value="1"/>
</dbReference>
<dbReference type="SFLD" id="SFLDG00358">
    <property type="entry name" value="Main_(cytGST)"/>
    <property type="match status" value="1"/>
</dbReference>
<dbReference type="InterPro" id="IPR040079">
    <property type="entry name" value="Glutathione_S-Trfase"/>
</dbReference>
<dbReference type="RefSeq" id="WP_117352222.1">
    <property type="nucleotide sequence ID" value="NZ_CP020083.1"/>
</dbReference>
<dbReference type="PANTHER" id="PTHR42673:SF4">
    <property type="entry name" value="MALEYLACETOACETATE ISOMERASE"/>
    <property type="match status" value="1"/>
</dbReference>
<dbReference type="CDD" id="cd03194">
    <property type="entry name" value="GST_C_3"/>
    <property type="match status" value="1"/>
</dbReference>
<evidence type="ECO:0000313" key="3">
    <source>
        <dbReference type="Proteomes" id="UP000258016"/>
    </source>
</evidence>
<dbReference type="GeneID" id="303485715"/>
<dbReference type="EMBL" id="CP020083">
    <property type="protein sequence ID" value="ASR51589.1"/>
    <property type="molecule type" value="Genomic_DNA"/>
</dbReference>
<dbReference type="Gene3D" id="3.40.30.10">
    <property type="entry name" value="Glutaredoxin"/>
    <property type="match status" value="1"/>
</dbReference>
<dbReference type="InterPro" id="IPR004045">
    <property type="entry name" value="Glutathione_S-Trfase_N"/>
</dbReference>
<feature type="domain" description="GST N-terminal" evidence="1">
    <location>
        <begin position="1"/>
        <end position="83"/>
    </location>
</feature>
<accession>A0ABN5B7I3</accession>
<proteinExistence type="predicted"/>
<dbReference type="Pfam" id="PF13409">
    <property type="entry name" value="GST_N_2"/>
    <property type="match status" value="1"/>
</dbReference>
<dbReference type="SUPFAM" id="SSF52833">
    <property type="entry name" value="Thioredoxin-like"/>
    <property type="match status" value="1"/>
</dbReference>
<keyword evidence="3" id="KW-1185">Reference proteome</keyword>
<dbReference type="CDD" id="cd03043">
    <property type="entry name" value="GST_N_1"/>
    <property type="match status" value="1"/>
</dbReference>
<dbReference type="SFLD" id="SFLDS00019">
    <property type="entry name" value="Glutathione_Transferase_(cytos"/>
    <property type="match status" value="1"/>
</dbReference>
<dbReference type="Proteomes" id="UP000258016">
    <property type="component" value="Chromosome"/>
</dbReference>
<dbReference type="InterPro" id="IPR036282">
    <property type="entry name" value="Glutathione-S-Trfase_C_sf"/>
</dbReference>
<gene>
    <name evidence="2" type="ORF">B5J99_09055</name>
</gene>